<evidence type="ECO:0000313" key="1">
    <source>
        <dbReference type="EMBL" id="KAK3551634.1"/>
    </source>
</evidence>
<gene>
    <name evidence="1" type="ORF">QTP70_020843</name>
</gene>
<proteinExistence type="predicted"/>
<accession>A0AAE0REP3</accession>
<organism evidence="1 2">
    <name type="scientific">Hemibagrus guttatus</name>
    <dbReference type="NCBI Taxonomy" id="175788"/>
    <lineage>
        <taxon>Eukaryota</taxon>
        <taxon>Metazoa</taxon>
        <taxon>Chordata</taxon>
        <taxon>Craniata</taxon>
        <taxon>Vertebrata</taxon>
        <taxon>Euteleostomi</taxon>
        <taxon>Actinopterygii</taxon>
        <taxon>Neopterygii</taxon>
        <taxon>Teleostei</taxon>
        <taxon>Ostariophysi</taxon>
        <taxon>Siluriformes</taxon>
        <taxon>Bagridae</taxon>
        <taxon>Hemibagrus</taxon>
    </lineage>
</organism>
<keyword evidence="2" id="KW-1185">Reference proteome</keyword>
<name>A0AAE0REP3_9TELE</name>
<dbReference type="EMBL" id="JAUCMX010000003">
    <property type="protein sequence ID" value="KAK3551634.1"/>
    <property type="molecule type" value="Genomic_DNA"/>
</dbReference>
<sequence length="25" mass="2989">MFYDRGQTETLEVQMDIQRGKSSLR</sequence>
<evidence type="ECO:0000313" key="2">
    <source>
        <dbReference type="Proteomes" id="UP001274896"/>
    </source>
</evidence>
<dbReference type="Proteomes" id="UP001274896">
    <property type="component" value="Unassembled WGS sequence"/>
</dbReference>
<dbReference type="AlphaFoldDB" id="A0AAE0REP3"/>
<comment type="caution">
    <text evidence="1">The sequence shown here is derived from an EMBL/GenBank/DDBJ whole genome shotgun (WGS) entry which is preliminary data.</text>
</comment>
<protein>
    <submittedName>
        <fullName evidence="1">Uncharacterized protein</fullName>
    </submittedName>
</protein>
<reference evidence="1" key="1">
    <citation type="submission" date="2023-06" db="EMBL/GenBank/DDBJ databases">
        <title>Male Hemibagrus guttatus genome.</title>
        <authorList>
            <person name="Bian C."/>
        </authorList>
    </citation>
    <scope>NUCLEOTIDE SEQUENCE</scope>
    <source>
        <strain evidence="1">Male_cb2023</strain>
        <tissue evidence="1">Muscle</tissue>
    </source>
</reference>